<feature type="compositionally biased region" description="Low complexity" evidence="5">
    <location>
        <begin position="1"/>
        <end position="13"/>
    </location>
</feature>
<evidence type="ECO:0000313" key="8">
    <source>
        <dbReference type="EMBL" id="KAK3675251.1"/>
    </source>
</evidence>
<evidence type="ECO:0000313" key="9">
    <source>
        <dbReference type="Proteomes" id="UP001274830"/>
    </source>
</evidence>
<keyword evidence="3 6" id="KW-1133">Transmembrane helix</keyword>
<dbReference type="AlphaFoldDB" id="A0AAE0WNV8"/>
<dbReference type="SUPFAM" id="SSF103473">
    <property type="entry name" value="MFS general substrate transporter"/>
    <property type="match status" value="2"/>
</dbReference>
<keyword evidence="2 6" id="KW-0812">Transmembrane</keyword>
<sequence>MARSSIESSSADSNPVTDTVTYPQAIELQPREDNGEPERKSGLSDYPARDIKGTKEGFRPSDEEADSKHDDRPKGLRFALLFSCLLLGNLFVGYDSSCIVTLTPVITDQFHALDDLGWYSVAFLLAQSATMLIYGQLYTIYSMKYMYLLSCAVFIIGSILCAAAPTSPAFIVGRALSGLGAAGVRLTANVSILAHTTSLKHRSVYFAICGGVECFALAFGPLLSGSIAHYSTWRISFWIVVPVSVVAITLLLISVGDLRSSTKPQLSTSDRLKRLDLIGFAINVPMTICFVLGLVWAGTSYPWNNWRIIVLFAIAAALFAAFLFAEYKAGEDGMVPYKLLRQRTAGFATVITFCNFASLSVVSYYLPVYFQAIRGANTLSSGLMYLPLAVSMAVTALAGGPLTAFVGYGNPGLISGGVLMSVGAGLITTLEPNTSAAKWITFQIIYGIGVGLAFQPPYIAVQAALPENEVPKALVLLSFSQQLGGIVILTVAQNVFLAGLVHELSTIVPGVDSRTLLNSGALGLIDAVPPPLREEAILIYNNAIRDVLYIALGLACLVAVCSIGVEWKPVKKTKDKGSS</sequence>
<dbReference type="Proteomes" id="UP001274830">
    <property type="component" value="Unassembled WGS sequence"/>
</dbReference>
<keyword evidence="9" id="KW-1185">Reference proteome</keyword>
<evidence type="ECO:0000256" key="6">
    <source>
        <dbReference type="SAM" id="Phobius"/>
    </source>
</evidence>
<feature type="transmembrane region" description="Helical" evidence="6">
    <location>
        <begin position="386"/>
        <end position="406"/>
    </location>
</feature>
<feature type="transmembrane region" description="Helical" evidence="6">
    <location>
        <begin position="78"/>
        <end position="96"/>
    </location>
</feature>
<comment type="caution">
    <text evidence="8">The sequence shown here is derived from an EMBL/GenBank/DDBJ whole genome shotgun (WGS) entry which is preliminary data.</text>
</comment>
<organism evidence="8 9">
    <name type="scientific">Recurvomyces mirabilis</name>
    <dbReference type="NCBI Taxonomy" id="574656"/>
    <lineage>
        <taxon>Eukaryota</taxon>
        <taxon>Fungi</taxon>
        <taxon>Dikarya</taxon>
        <taxon>Ascomycota</taxon>
        <taxon>Pezizomycotina</taxon>
        <taxon>Dothideomycetes</taxon>
        <taxon>Dothideomycetidae</taxon>
        <taxon>Mycosphaerellales</taxon>
        <taxon>Teratosphaeriaceae</taxon>
        <taxon>Recurvomyces</taxon>
    </lineage>
</organism>
<dbReference type="GO" id="GO:0022857">
    <property type="term" value="F:transmembrane transporter activity"/>
    <property type="evidence" value="ECO:0007669"/>
    <property type="project" value="InterPro"/>
</dbReference>
<dbReference type="InterPro" id="IPR020846">
    <property type="entry name" value="MFS_dom"/>
</dbReference>
<feature type="transmembrane region" description="Helical" evidence="6">
    <location>
        <begin position="204"/>
        <end position="223"/>
    </location>
</feature>
<feature type="transmembrane region" description="Helical" evidence="6">
    <location>
        <begin position="235"/>
        <end position="256"/>
    </location>
</feature>
<feature type="transmembrane region" description="Helical" evidence="6">
    <location>
        <begin position="277"/>
        <end position="299"/>
    </location>
</feature>
<feature type="compositionally biased region" description="Basic and acidic residues" evidence="5">
    <location>
        <begin position="29"/>
        <end position="71"/>
    </location>
</feature>
<gene>
    <name evidence="8" type="ORF">LTR78_004761</name>
</gene>
<evidence type="ECO:0000259" key="7">
    <source>
        <dbReference type="PROSITE" id="PS50850"/>
    </source>
</evidence>
<evidence type="ECO:0000256" key="4">
    <source>
        <dbReference type="ARBA" id="ARBA00023136"/>
    </source>
</evidence>
<feature type="domain" description="Major facilitator superfamily (MFS) profile" evidence="7">
    <location>
        <begin position="81"/>
        <end position="571"/>
    </location>
</feature>
<keyword evidence="4 6" id="KW-0472">Membrane</keyword>
<dbReference type="Pfam" id="PF07690">
    <property type="entry name" value="MFS_1"/>
    <property type="match status" value="1"/>
</dbReference>
<feature type="transmembrane region" description="Helical" evidence="6">
    <location>
        <begin position="345"/>
        <end position="366"/>
    </location>
</feature>
<feature type="transmembrane region" description="Helical" evidence="6">
    <location>
        <begin position="547"/>
        <end position="567"/>
    </location>
</feature>
<dbReference type="PANTHER" id="PTHR23501">
    <property type="entry name" value="MAJOR FACILITATOR SUPERFAMILY"/>
    <property type="match status" value="1"/>
</dbReference>
<dbReference type="CDD" id="cd17502">
    <property type="entry name" value="MFS_Azr1_MDR_like"/>
    <property type="match status" value="1"/>
</dbReference>
<feature type="transmembrane region" description="Helical" evidence="6">
    <location>
        <begin position="436"/>
        <end position="454"/>
    </location>
</feature>
<feature type="transmembrane region" description="Helical" evidence="6">
    <location>
        <begin position="146"/>
        <end position="165"/>
    </location>
</feature>
<feature type="transmembrane region" description="Helical" evidence="6">
    <location>
        <begin position="171"/>
        <end position="192"/>
    </location>
</feature>
<accession>A0AAE0WNV8</accession>
<name>A0AAE0WNV8_9PEZI</name>
<reference evidence="8" key="1">
    <citation type="submission" date="2023-07" db="EMBL/GenBank/DDBJ databases">
        <title>Black Yeasts Isolated from many extreme environments.</title>
        <authorList>
            <person name="Coleine C."/>
            <person name="Stajich J.E."/>
            <person name="Selbmann L."/>
        </authorList>
    </citation>
    <scope>NUCLEOTIDE SEQUENCE</scope>
    <source>
        <strain evidence="8">CCFEE 5485</strain>
    </source>
</reference>
<dbReference type="Gene3D" id="1.20.1250.20">
    <property type="entry name" value="MFS general substrate transporter like domains"/>
    <property type="match status" value="2"/>
</dbReference>
<feature type="transmembrane region" description="Helical" evidence="6">
    <location>
        <begin position="116"/>
        <end position="134"/>
    </location>
</feature>
<evidence type="ECO:0000256" key="2">
    <source>
        <dbReference type="ARBA" id="ARBA00022692"/>
    </source>
</evidence>
<dbReference type="InterPro" id="IPR036259">
    <property type="entry name" value="MFS_trans_sf"/>
</dbReference>
<evidence type="ECO:0000256" key="3">
    <source>
        <dbReference type="ARBA" id="ARBA00022989"/>
    </source>
</evidence>
<proteinExistence type="predicted"/>
<dbReference type="GO" id="GO:0005886">
    <property type="term" value="C:plasma membrane"/>
    <property type="evidence" value="ECO:0007669"/>
    <property type="project" value="TreeGrafter"/>
</dbReference>
<feature type="region of interest" description="Disordered" evidence="5">
    <location>
        <begin position="1"/>
        <end position="71"/>
    </location>
</feature>
<feature type="transmembrane region" description="Helical" evidence="6">
    <location>
        <begin position="413"/>
        <end position="430"/>
    </location>
</feature>
<protein>
    <recommendedName>
        <fullName evidence="7">Major facilitator superfamily (MFS) profile domain-containing protein</fullName>
    </recommendedName>
</protein>
<comment type="subcellular location">
    <subcellularLocation>
        <location evidence="1">Membrane</location>
        <topology evidence="1">Multi-pass membrane protein</topology>
    </subcellularLocation>
</comment>
<feature type="transmembrane region" description="Helical" evidence="6">
    <location>
        <begin position="305"/>
        <end position="325"/>
    </location>
</feature>
<evidence type="ECO:0000256" key="1">
    <source>
        <dbReference type="ARBA" id="ARBA00004141"/>
    </source>
</evidence>
<evidence type="ECO:0000256" key="5">
    <source>
        <dbReference type="SAM" id="MobiDB-lite"/>
    </source>
</evidence>
<dbReference type="EMBL" id="JAUTXT010000015">
    <property type="protein sequence ID" value="KAK3675251.1"/>
    <property type="molecule type" value="Genomic_DNA"/>
</dbReference>
<dbReference type="FunFam" id="1.20.1250.20:FF:000196">
    <property type="entry name" value="MFS toxin efflux pump (AflT)"/>
    <property type="match status" value="1"/>
</dbReference>
<feature type="transmembrane region" description="Helical" evidence="6">
    <location>
        <begin position="474"/>
        <end position="496"/>
    </location>
</feature>
<dbReference type="PROSITE" id="PS50850">
    <property type="entry name" value="MFS"/>
    <property type="match status" value="1"/>
</dbReference>
<dbReference type="PANTHER" id="PTHR23501:SF198">
    <property type="entry name" value="AZOLE RESISTANCE PROTEIN 1-RELATED"/>
    <property type="match status" value="1"/>
</dbReference>
<dbReference type="InterPro" id="IPR011701">
    <property type="entry name" value="MFS"/>
</dbReference>